<evidence type="ECO:0000313" key="1">
    <source>
        <dbReference type="EMBL" id="AKN38329.1"/>
    </source>
</evidence>
<dbReference type="AlphaFoldDB" id="A0A0H3ZWS8"/>
<reference evidence="1" key="1">
    <citation type="journal article" date="2015" name="MBio">
        <title>Eco-Evolutionary Dynamics of Episomes among Ecologically Cohesive Bacterial Populations.</title>
        <authorList>
            <person name="Xue H."/>
            <person name="Cordero O.X."/>
            <person name="Camas F.M."/>
            <person name="Trimble W."/>
            <person name="Meyer F."/>
            <person name="Guglielmini J."/>
            <person name="Rocha E.P."/>
            <person name="Polz M.F."/>
        </authorList>
    </citation>
    <scope>NUCLEOTIDE SEQUENCE</scope>
    <source>
        <strain evidence="1">1F_146</strain>
    </source>
</reference>
<protein>
    <submittedName>
        <fullName evidence="1">Uncharacterized protein</fullName>
    </submittedName>
</protein>
<proteinExistence type="predicted"/>
<dbReference type="EMBL" id="KP795575">
    <property type="protein sequence ID" value="AKN38329.1"/>
    <property type="molecule type" value="Genomic_DNA"/>
</dbReference>
<organism evidence="1">
    <name type="scientific">Vibrio tasmaniensis</name>
    <dbReference type="NCBI Taxonomy" id="212663"/>
    <lineage>
        <taxon>Bacteria</taxon>
        <taxon>Pseudomonadati</taxon>
        <taxon>Pseudomonadota</taxon>
        <taxon>Gammaproteobacteria</taxon>
        <taxon>Vibrionales</taxon>
        <taxon>Vibrionaceae</taxon>
        <taxon>Vibrio</taxon>
    </lineage>
</organism>
<sequence>MLEIYSQIGRFGMIRICSSSNVYQIATTQVNKCFSVGKAY</sequence>
<name>A0A0H3ZWS8_9VIBR</name>
<accession>A0A0H3ZWS8</accession>